<comment type="caution">
    <text evidence="1">The sequence shown here is derived from an EMBL/GenBank/DDBJ whole genome shotgun (WGS) entry which is preliminary data.</text>
</comment>
<organism evidence="1 2">
    <name type="scientific">Bowmanella yangjiangensis</name>
    <dbReference type="NCBI Taxonomy" id="2811230"/>
    <lineage>
        <taxon>Bacteria</taxon>
        <taxon>Pseudomonadati</taxon>
        <taxon>Pseudomonadota</taxon>
        <taxon>Gammaproteobacteria</taxon>
        <taxon>Alteromonadales</taxon>
        <taxon>Alteromonadaceae</taxon>
        <taxon>Bowmanella</taxon>
    </lineage>
</organism>
<evidence type="ECO:0000313" key="2">
    <source>
        <dbReference type="Proteomes" id="UP000663992"/>
    </source>
</evidence>
<dbReference type="Proteomes" id="UP000663992">
    <property type="component" value="Unassembled WGS sequence"/>
</dbReference>
<proteinExistence type="predicted"/>
<reference evidence="1 2" key="1">
    <citation type="submission" date="2021-03" db="EMBL/GenBank/DDBJ databases">
        <title>novel species isolated from a fishpond in China.</title>
        <authorList>
            <person name="Lu H."/>
            <person name="Cai Z."/>
        </authorList>
    </citation>
    <scope>NUCLEOTIDE SEQUENCE [LARGE SCALE GENOMIC DNA]</scope>
    <source>
        <strain evidence="1 2">Y57</strain>
    </source>
</reference>
<sequence>MRSLQKSKPILMLTPYIAVSGRGFNLCEDGGEKPFFRHFLVLQLFGLISNDIWYNQLDNNN</sequence>
<protein>
    <submittedName>
        <fullName evidence="1">Uncharacterized protein</fullName>
    </submittedName>
</protein>
<name>A0ABS3CV01_9ALTE</name>
<dbReference type="RefSeq" id="WP_206594750.1">
    <property type="nucleotide sequence ID" value="NZ_JAFKCS010000013.1"/>
</dbReference>
<evidence type="ECO:0000313" key="1">
    <source>
        <dbReference type="EMBL" id="MBN7820923.1"/>
    </source>
</evidence>
<gene>
    <name evidence="1" type="ORF">J0A65_13690</name>
</gene>
<dbReference type="EMBL" id="JAFKCS010000013">
    <property type="protein sequence ID" value="MBN7820923.1"/>
    <property type="molecule type" value="Genomic_DNA"/>
</dbReference>
<accession>A0ABS3CV01</accession>
<keyword evidence="2" id="KW-1185">Reference proteome</keyword>